<dbReference type="Gene3D" id="3.30.1120.10">
    <property type="match status" value="1"/>
</dbReference>
<gene>
    <name evidence="7" type="primary">atsA_20</name>
    <name evidence="7" type="ORF">Poly21_15550</name>
</gene>
<dbReference type="InterPro" id="IPR024607">
    <property type="entry name" value="Sulfatase_CS"/>
</dbReference>
<dbReference type="Proteomes" id="UP000319908">
    <property type="component" value="Unassembled WGS sequence"/>
</dbReference>
<evidence type="ECO:0000313" key="7">
    <source>
        <dbReference type="EMBL" id="TWU19382.1"/>
    </source>
</evidence>
<dbReference type="PROSITE" id="PS00149">
    <property type="entry name" value="SULFATASE_2"/>
    <property type="match status" value="1"/>
</dbReference>
<evidence type="ECO:0000259" key="6">
    <source>
        <dbReference type="Pfam" id="PF00884"/>
    </source>
</evidence>
<proteinExistence type="inferred from homology"/>
<comment type="caution">
    <text evidence="7">The sequence shown here is derived from an EMBL/GenBank/DDBJ whole genome shotgun (WGS) entry which is preliminary data.</text>
</comment>
<keyword evidence="3 7" id="KW-0378">Hydrolase</keyword>
<dbReference type="GO" id="GO:0004065">
    <property type="term" value="F:arylsulfatase activity"/>
    <property type="evidence" value="ECO:0007669"/>
    <property type="project" value="UniProtKB-EC"/>
</dbReference>
<dbReference type="EMBL" id="SJPU01000001">
    <property type="protein sequence ID" value="TWU19382.1"/>
    <property type="molecule type" value="Genomic_DNA"/>
</dbReference>
<dbReference type="Gene3D" id="3.40.720.10">
    <property type="entry name" value="Alkaline Phosphatase, subunit A"/>
    <property type="match status" value="1"/>
</dbReference>
<feature type="domain" description="Sulfatase N-terminal" evidence="6">
    <location>
        <begin position="33"/>
        <end position="378"/>
    </location>
</feature>
<organism evidence="7 8">
    <name type="scientific">Allorhodopirellula heiligendammensis</name>
    <dbReference type="NCBI Taxonomy" id="2714739"/>
    <lineage>
        <taxon>Bacteria</taxon>
        <taxon>Pseudomonadati</taxon>
        <taxon>Planctomycetota</taxon>
        <taxon>Planctomycetia</taxon>
        <taxon>Pirellulales</taxon>
        <taxon>Pirellulaceae</taxon>
        <taxon>Allorhodopirellula</taxon>
    </lineage>
</organism>
<dbReference type="GO" id="GO:0046872">
    <property type="term" value="F:metal ion binding"/>
    <property type="evidence" value="ECO:0007669"/>
    <property type="project" value="UniProtKB-KW"/>
</dbReference>
<sequence>MKVQPMNLIIILAIVVLHGWIFSHNALATSTSPNIVVVLVDDMGYGDPACFNPNSKIATPHLDAIAKSGMRFTDAHAPGPLCHMSRYGLMTGQYPFRTDVSVWPTQPLIVDDQMTIASLAQDQGYHTAMIGKWHLGFREEGYDRALRGGPIDRGFDSFYGIRASTDIPPYFYIRGDRAVEPPTEKILANRTDGWSPIQGAFWREGGIAPNLDLADVLERFTDEATQVITQHAARQANKTAEQNAKQPLMMYLAYPAPHTPWLPSAEFVGKSGAGMYGDFVMMVDAQIGRISQSLRDAGMEENTLLIVTSDNGPVWYDEDRTRFQHDAAGGWRGMKADAWEAGHRMPMIAKWPGRVARGSRSKQLVCFTDFLATFADIFEVTLPDDAGPDSFSFLPALLGNDTPTVTSRQELVMQAGGVRNMMVIRQGKWKLINQLGSGGFSKPKLLPPTADGVTGQLYDLESDPAEIENLFAKHPEVVLRLQSTLNEISRRKRSRLPPPTPSRNPSSN</sequence>
<keyword evidence="8" id="KW-1185">Reference proteome</keyword>
<evidence type="ECO:0000256" key="3">
    <source>
        <dbReference type="ARBA" id="ARBA00022801"/>
    </source>
</evidence>
<name>A0A5C6C5N1_9BACT</name>
<keyword evidence="4" id="KW-0106">Calcium</keyword>
<evidence type="ECO:0000313" key="8">
    <source>
        <dbReference type="Proteomes" id="UP000319908"/>
    </source>
</evidence>
<protein>
    <submittedName>
        <fullName evidence="7">Arylsulfatase</fullName>
        <ecNumber evidence="7">3.1.6.1</ecNumber>
    </submittedName>
</protein>
<dbReference type="PANTHER" id="PTHR42693:SF53">
    <property type="entry name" value="ENDO-4-O-SULFATASE"/>
    <property type="match status" value="1"/>
</dbReference>
<reference evidence="7 8" key="1">
    <citation type="journal article" date="2020" name="Antonie Van Leeuwenhoek">
        <title>Rhodopirellula heiligendammensis sp. nov., Rhodopirellula pilleata sp. nov., and Rhodopirellula solitaria sp. nov. isolated from natural or artificial marine surfaces in Northern Germany and California, USA, and emended description of the genus Rhodopirellula.</title>
        <authorList>
            <person name="Kallscheuer N."/>
            <person name="Wiegand S."/>
            <person name="Jogler M."/>
            <person name="Boedeker C."/>
            <person name="Peeters S.H."/>
            <person name="Rast P."/>
            <person name="Heuer A."/>
            <person name="Jetten M.S.M."/>
            <person name="Rohde M."/>
            <person name="Jogler C."/>
        </authorList>
    </citation>
    <scope>NUCLEOTIDE SEQUENCE [LARGE SCALE GENOMIC DNA]</scope>
    <source>
        <strain evidence="7 8">Poly21</strain>
    </source>
</reference>
<dbReference type="SUPFAM" id="SSF53649">
    <property type="entry name" value="Alkaline phosphatase-like"/>
    <property type="match status" value="1"/>
</dbReference>
<dbReference type="PANTHER" id="PTHR42693">
    <property type="entry name" value="ARYLSULFATASE FAMILY MEMBER"/>
    <property type="match status" value="1"/>
</dbReference>
<dbReference type="CDD" id="cd16143">
    <property type="entry name" value="ARS_like"/>
    <property type="match status" value="1"/>
</dbReference>
<evidence type="ECO:0000256" key="5">
    <source>
        <dbReference type="SAM" id="MobiDB-lite"/>
    </source>
</evidence>
<feature type="region of interest" description="Disordered" evidence="5">
    <location>
        <begin position="489"/>
        <end position="508"/>
    </location>
</feature>
<evidence type="ECO:0000256" key="4">
    <source>
        <dbReference type="ARBA" id="ARBA00022837"/>
    </source>
</evidence>
<keyword evidence="2" id="KW-0479">Metal-binding</keyword>
<evidence type="ECO:0000256" key="2">
    <source>
        <dbReference type="ARBA" id="ARBA00022723"/>
    </source>
</evidence>
<evidence type="ECO:0000256" key="1">
    <source>
        <dbReference type="ARBA" id="ARBA00008779"/>
    </source>
</evidence>
<comment type="similarity">
    <text evidence="1">Belongs to the sulfatase family.</text>
</comment>
<accession>A0A5C6C5N1</accession>
<dbReference type="InterPro" id="IPR017850">
    <property type="entry name" value="Alkaline_phosphatase_core_sf"/>
</dbReference>
<dbReference type="InterPro" id="IPR050738">
    <property type="entry name" value="Sulfatase"/>
</dbReference>
<dbReference type="InterPro" id="IPR000917">
    <property type="entry name" value="Sulfatase_N"/>
</dbReference>
<dbReference type="AlphaFoldDB" id="A0A5C6C5N1"/>
<dbReference type="Pfam" id="PF00884">
    <property type="entry name" value="Sulfatase"/>
    <property type="match status" value="1"/>
</dbReference>
<dbReference type="EC" id="3.1.6.1" evidence="7"/>